<organism evidence="2 3">
    <name type="scientific">Setaria viridis</name>
    <name type="common">Green bristlegrass</name>
    <name type="synonym">Setaria italica subsp. viridis</name>
    <dbReference type="NCBI Taxonomy" id="4556"/>
    <lineage>
        <taxon>Eukaryota</taxon>
        <taxon>Viridiplantae</taxon>
        <taxon>Streptophyta</taxon>
        <taxon>Embryophyta</taxon>
        <taxon>Tracheophyta</taxon>
        <taxon>Spermatophyta</taxon>
        <taxon>Magnoliopsida</taxon>
        <taxon>Liliopsida</taxon>
        <taxon>Poales</taxon>
        <taxon>Poaceae</taxon>
        <taxon>PACMAD clade</taxon>
        <taxon>Panicoideae</taxon>
        <taxon>Panicodae</taxon>
        <taxon>Paniceae</taxon>
        <taxon>Cenchrinae</taxon>
        <taxon>Setaria</taxon>
    </lineage>
</organism>
<feature type="region of interest" description="Disordered" evidence="1">
    <location>
        <begin position="123"/>
        <end position="182"/>
    </location>
</feature>
<sequence length="212" mass="20910">MERVCGGAESESRGAQRGSRASREGGIGGVGPPFIGSGWSGERDEVAALADGTRGRQGAAATINGGGAIGGQRRESGAAGEGETSDASKRRAERACEAITALSGRVIGKAGWGDGGRAAVGGGGGVDGGARAQGRACPRAERGGAGRQGDRAVTGRGAREVSPGHDQRPGGDAAPVSGVHVAGGERSVGRECFGALWPRDPRDPIGGRFGSL</sequence>
<protein>
    <submittedName>
        <fullName evidence="2">Uncharacterized protein</fullName>
    </submittedName>
</protein>
<accession>A0A4U6V139</accession>
<keyword evidence="3" id="KW-1185">Reference proteome</keyword>
<dbReference type="AlphaFoldDB" id="A0A4U6V139"/>
<feature type="region of interest" description="Disordered" evidence="1">
    <location>
        <begin position="1"/>
        <end position="91"/>
    </location>
</feature>
<dbReference type="Gramene" id="TKW22022">
    <property type="protein sequence ID" value="TKW22022"/>
    <property type="gene ID" value="SEVIR_4G201200v2"/>
</dbReference>
<proteinExistence type="predicted"/>
<evidence type="ECO:0000313" key="3">
    <source>
        <dbReference type="Proteomes" id="UP000298652"/>
    </source>
</evidence>
<name>A0A4U6V139_SETVI</name>
<feature type="compositionally biased region" description="Basic and acidic residues" evidence="1">
    <location>
        <begin position="138"/>
        <end position="150"/>
    </location>
</feature>
<dbReference type="EMBL" id="CM016555">
    <property type="protein sequence ID" value="TKW22022.1"/>
    <property type="molecule type" value="Genomic_DNA"/>
</dbReference>
<gene>
    <name evidence="2" type="ORF">SEVIR_4G201200v2</name>
</gene>
<evidence type="ECO:0000256" key="1">
    <source>
        <dbReference type="SAM" id="MobiDB-lite"/>
    </source>
</evidence>
<reference evidence="2" key="1">
    <citation type="submission" date="2019-03" db="EMBL/GenBank/DDBJ databases">
        <title>WGS assembly of Setaria viridis.</title>
        <authorList>
            <person name="Huang P."/>
            <person name="Jenkins J."/>
            <person name="Grimwood J."/>
            <person name="Barry K."/>
            <person name="Healey A."/>
            <person name="Mamidi S."/>
            <person name="Sreedasyam A."/>
            <person name="Shu S."/>
            <person name="Feldman M."/>
            <person name="Wu J."/>
            <person name="Yu Y."/>
            <person name="Chen C."/>
            <person name="Johnson J."/>
            <person name="Rokhsar D."/>
            <person name="Baxter I."/>
            <person name="Schmutz J."/>
            <person name="Brutnell T."/>
            <person name="Kellogg E."/>
        </authorList>
    </citation>
    <scope>NUCLEOTIDE SEQUENCE [LARGE SCALE GENOMIC DNA]</scope>
</reference>
<evidence type="ECO:0000313" key="2">
    <source>
        <dbReference type="EMBL" id="TKW22022.1"/>
    </source>
</evidence>
<feature type="compositionally biased region" description="Basic and acidic residues" evidence="1">
    <location>
        <begin position="157"/>
        <end position="169"/>
    </location>
</feature>
<dbReference type="Proteomes" id="UP000298652">
    <property type="component" value="Chromosome 4"/>
</dbReference>